<evidence type="ECO:0000256" key="1">
    <source>
        <dbReference type="ARBA" id="ARBA00003125"/>
    </source>
</evidence>
<dbReference type="EC" id="1.3.5.2" evidence="11"/>
<feature type="binding site" evidence="11">
    <location>
        <position position="323"/>
    </location>
    <ligand>
        <name>FMN</name>
        <dbReference type="ChEBI" id="CHEBI:58210"/>
    </ligand>
</feature>
<feature type="binding site" evidence="11">
    <location>
        <position position="205"/>
    </location>
    <ligand>
        <name>substrate</name>
    </ligand>
</feature>
<accession>A0A0A2C5M4</accession>
<dbReference type="GO" id="GO:0005886">
    <property type="term" value="C:plasma membrane"/>
    <property type="evidence" value="ECO:0007669"/>
    <property type="project" value="UniProtKB-SubCell"/>
</dbReference>
<dbReference type="CDD" id="cd04738">
    <property type="entry name" value="DHOD_2_like"/>
    <property type="match status" value="1"/>
</dbReference>
<evidence type="ECO:0000256" key="9">
    <source>
        <dbReference type="ARBA" id="ARBA00023136"/>
    </source>
</evidence>
<dbReference type="GO" id="GO:0044205">
    <property type="term" value="P:'de novo' UMP biosynthetic process"/>
    <property type="evidence" value="ECO:0007669"/>
    <property type="project" value="UniProtKB-UniRule"/>
</dbReference>
<dbReference type="NCBIfam" id="TIGR01036">
    <property type="entry name" value="pyrD_sub2"/>
    <property type="match status" value="1"/>
</dbReference>
<dbReference type="InterPro" id="IPR050074">
    <property type="entry name" value="DHO_dehydrogenase"/>
</dbReference>
<comment type="catalytic activity">
    <reaction evidence="10 11">
        <text>(S)-dihydroorotate + a quinone = orotate + a quinol</text>
        <dbReference type="Rhea" id="RHEA:30187"/>
        <dbReference type="ChEBI" id="CHEBI:24646"/>
        <dbReference type="ChEBI" id="CHEBI:30839"/>
        <dbReference type="ChEBI" id="CHEBI:30864"/>
        <dbReference type="ChEBI" id="CHEBI:132124"/>
        <dbReference type="EC" id="1.3.5.2"/>
    </reaction>
</comment>
<dbReference type="GO" id="GO:0106430">
    <property type="term" value="F:dihydroorotate dehydrogenase (quinone) activity"/>
    <property type="evidence" value="ECO:0007669"/>
    <property type="project" value="UniProtKB-EC"/>
</dbReference>
<protein>
    <recommendedName>
        <fullName evidence="11">Dihydroorotate dehydrogenase (quinone)</fullName>
        <ecNumber evidence="11">1.3.5.2</ecNumber>
    </recommendedName>
    <alternativeName>
        <fullName evidence="11">DHOdehase</fullName>
        <shortName evidence="11">DHOD</shortName>
        <shortName evidence="11">DHODase</shortName>
    </alternativeName>
    <alternativeName>
        <fullName evidence="11">Dihydroorotate oxidase</fullName>
    </alternativeName>
</protein>
<evidence type="ECO:0000256" key="11">
    <source>
        <dbReference type="HAMAP-Rule" id="MF_00225"/>
    </source>
</evidence>
<keyword evidence="11" id="KW-1003">Cell membrane</keyword>
<comment type="cofactor">
    <cofactor evidence="11">
        <name>FMN</name>
        <dbReference type="ChEBI" id="CHEBI:58210"/>
    </cofactor>
    <text evidence="11">Binds 1 FMN per subunit.</text>
</comment>
<comment type="similarity">
    <text evidence="4 11">Belongs to the dihydroorotate dehydrogenase family. Type 2 subfamily.</text>
</comment>
<evidence type="ECO:0000256" key="10">
    <source>
        <dbReference type="ARBA" id="ARBA00048639"/>
    </source>
</evidence>
<dbReference type="InterPro" id="IPR001295">
    <property type="entry name" value="Dihydroorotate_DH_CS"/>
</dbReference>
<evidence type="ECO:0000313" key="13">
    <source>
        <dbReference type="EMBL" id="KGG21646.1"/>
    </source>
</evidence>
<feature type="active site" description="Nucleophile" evidence="11">
    <location>
        <position position="203"/>
    </location>
</feature>
<comment type="caution">
    <text evidence="13">The sequence shown here is derived from an EMBL/GenBank/DDBJ whole genome shotgun (WGS) entry which is preliminary data.</text>
</comment>
<evidence type="ECO:0000256" key="8">
    <source>
        <dbReference type="ARBA" id="ARBA00023002"/>
    </source>
</evidence>
<comment type="pathway">
    <text evidence="3 11">Pyrimidine metabolism; UMP biosynthesis via de novo pathway; orotate from (S)-dihydroorotate (quinone route): step 1/1.</text>
</comment>
<dbReference type="GO" id="GO:0006207">
    <property type="term" value="P:'de novo' pyrimidine nucleobase biosynthetic process"/>
    <property type="evidence" value="ECO:0007669"/>
    <property type="project" value="UniProtKB-UniRule"/>
</dbReference>
<evidence type="ECO:0000256" key="6">
    <source>
        <dbReference type="ARBA" id="ARBA00022643"/>
    </source>
</evidence>
<sequence length="385" mass="42151">MPTTKKNDLYNILLGQLLSQDEGIDAEILTNSALNAIKFASLNRNFPLISNILLKASSDFQRNNSSLNQIVFGSHFKNPVGLAAGFDKNGVGAGLWNYFGFGFAELGTITWHAQEGNPKPRLFRIAKEKAALNRMGFNNEGAEKFLKTIEKQKILAPGNRPCVLGINLGKSKITPLDEAHKDYSLSLKLLAPLSDYAVINVSSPNTPGLRSLQGTKQIKKLIRTLKDLSNCPPLLVKIAPDLSNEAIDEIARVAMENGIDGIIAINTSLDRFDLKNLKIKTGNTLEQENGGLSGLPLQNRGLEVIRRLRRSTKNDLPLIGVGGIHSARAAWERITAGASLVQIYTGWIFEGPNLVPEILDGLILQMEKHGFLNIKEAVGSEEPWK</sequence>
<evidence type="ECO:0000313" key="14">
    <source>
        <dbReference type="Proteomes" id="UP000030392"/>
    </source>
</evidence>
<feature type="binding site" evidence="11">
    <location>
        <position position="167"/>
    </location>
    <ligand>
        <name>FMN</name>
        <dbReference type="ChEBI" id="CHEBI:58210"/>
    </ligand>
</feature>
<dbReference type="GO" id="GO:0005737">
    <property type="term" value="C:cytoplasm"/>
    <property type="evidence" value="ECO:0007669"/>
    <property type="project" value="InterPro"/>
</dbReference>
<gene>
    <name evidence="11" type="primary">pyrD</name>
    <name evidence="13" type="ORF">EV03_0384</name>
</gene>
<feature type="binding site" evidence="11">
    <location>
        <position position="200"/>
    </location>
    <ligand>
        <name>FMN</name>
        <dbReference type="ChEBI" id="CHEBI:58210"/>
    </ligand>
</feature>
<keyword evidence="9 11" id="KW-0472">Membrane</keyword>
<dbReference type="PANTHER" id="PTHR48109:SF4">
    <property type="entry name" value="DIHYDROOROTATE DEHYDROGENASE (QUINONE), MITOCHONDRIAL"/>
    <property type="match status" value="1"/>
</dbReference>
<evidence type="ECO:0000256" key="5">
    <source>
        <dbReference type="ARBA" id="ARBA00022630"/>
    </source>
</evidence>
<dbReference type="Proteomes" id="UP000030392">
    <property type="component" value="Unassembled WGS sequence"/>
</dbReference>
<evidence type="ECO:0000256" key="7">
    <source>
        <dbReference type="ARBA" id="ARBA00022975"/>
    </source>
</evidence>
<dbReference type="HAMAP" id="MF_00225">
    <property type="entry name" value="DHO_dh_type2"/>
    <property type="match status" value="1"/>
</dbReference>
<evidence type="ECO:0000256" key="4">
    <source>
        <dbReference type="ARBA" id="ARBA00005359"/>
    </source>
</evidence>
<evidence type="ECO:0000259" key="12">
    <source>
        <dbReference type="Pfam" id="PF01180"/>
    </source>
</evidence>
<dbReference type="UniPathway" id="UPA00070">
    <property type="reaction ID" value="UER00946"/>
</dbReference>
<feature type="binding site" evidence="11">
    <location>
        <position position="88"/>
    </location>
    <ligand>
        <name>substrate</name>
    </ligand>
</feature>
<feature type="binding site" evidence="11">
    <location>
        <begin position="266"/>
        <end position="267"/>
    </location>
    <ligand>
        <name>substrate</name>
    </ligand>
</feature>
<dbReference type="AlphaFoldDB" id="A0A0A2C5M4"/>
<keyword evidence="6 11" id="KW-0288">FMN</keyword>
<reference evidence="14" key="1">
    <citation type="journal article" date="2014" name="Sci. Data">
        <title>Genomes of diverse isolates of the marine cyanobacterium Prochlorococcus.</title>
        <authorList>
            <person name="Biller S."/>
            <person name="Berube P."/>
            <person name="Thompson J."/>
            <person name="Kelly L."/>
            <person name="Roggensack S."/>
            <person name="Awad L."/>
            <person name="Roache-Johnson K."/>
            <person name="Ding H."/>
            <person name="Giovannoni S.J."/>
            <person name="Moore L.R."/>
            <person name="Chisholm S.W."/>
        </authorList>
    </citation>
    <scope>NUCLEOTIDE SEQUENCE [LARGE SCALE GENOMIC DNA]</scope>
    <source>
        <strain evidence="14">PAC1</strain>
    </source>
</reference>
<organism evidence="13 14">
    <name type="scientific">Prochlorococcus marinus str. PAC1</name>
    <dbReference type="NCBI Taxonomy" id="59924"/>
    <lineage>
        <taxon>Bacteria</taxon>
        <taxon>Bacillati</taxon>
        <taxon>Cyanobacteriota</taxon>
        <taxon>Cyanophyceae</taxon>
        <taxon>Synechococcales</taxon>
        <taxon>Prochlorococcaceae</taxon>
        <taxon>Prochlorococcus</taxon>
    </lineage>
</organism>
<keyword evidence="7 11" id="KW-0665">Pyrimidine biosynthesis</keyword>
<feature type="domain" description="Dihydroorotate dehydrogenase catalytic" evidence="12">
    <location>
        <begin position="67"/>
        <end position="363"/>
    </location>
</feature>
<feature type="binding site" evidence="11">
    <location>
        <position position="200"/>
    </location>
    <ligand>
        <name>substrate</name>
    </ligand>
</feature>
<comment type="subunit">
    <text evidence="11">Monomer.</text>
</comment>
<comment type="subcellular location">
    <subcellularLocation>
        <location evidence="11">Cell membrane</location>
        <topology evidence="11">Peripheral membrane protein</topology>
    </subcellularLocation>
    <subcellularLocation>
        <location evidence="2">Membrane</location>
    </subcellularLocation>
</comment>
<dbReference type="NCBIfam" id="NF003652">
    <property type="entry name" value="PRK05286.2-5"/>
    <property type="match status" value="1"/>
</dbReference>
<dbReference type="NCBIfam" id="NF003650">
    <property type="entry name" value="PRK05286.2-3"/>
    <property type="match status" value="1"/>
</dbReference>
<feature type="binding site" evidence="11">
    <location>
        <position position="108"/>
    </location>
    <ligand>
        <name>FMN</name>
        <dbReference type="ChEBI" id="CHEBI:58210"/>
    </ligand>
</feature>
<feature type="binding site" evidence="11">
    <location>
        <begin position="133"/>
        <end position="137"/>
    </location>
    <ligand>
        <name>substrate</name>
    </ligand>
</feature>
<dbReference type="PROSITE" id="PS00911">
    <property type="entry name" value="DHODEHASE_1"/>
    <property type="match status" value="1"/>
</dbReference>
<dbReference type="EMBL" id="JNAX01000005">
    <property type="protein sequence ID" value="KGG21646.1"/>
    <property type="molecule type" value="Genomic_DNA"/>
</dbReference>
<feature type="binding site" evidence="11">
    <location>
        <begin position="344"/>
        <end position="345"/>
    </location>
    <ligand>
        <name>FMN</name>
        <dbReference type="ChEBI" id="CHEBI:58210"/>
    </ligand>
</feature>
<dbReference type="InterPro" id="IPR005720">
    <property type="entry name" value="Dihydroorotate_DH_cat"/>
</dbReference>
<comment type="function">
    <text evidence="1 11">Catalyzes the conversion of dihydroorotate to orotate with quinone as electron acceptor.</text>
</comment>
<evidence type="ECO:0000256" key="3">
    <source>
        <dbReference type="ARBA" id="ARBA00005161"/>
    </source>
</evidence>
<keyword evidence="8 11" id="KW-0560">Oxidoreductase</keyword>
<dbReference type="PANTHER" id="PTHR48109">
    <property type="entry name" value="DIHYDROOROTATE DEHYDROGENASE (QUINONE), MITOCHONDRIAL-RELATED"/>
    <property type="match status" value="1"/>
</dbReference>
<evidence type="ECO:0000256" key="2">
    <source>
        <dbReference type="ARBA" id="ARBA00004370"/>
    </source>
</evidence>
<dbReference type="InterPro" id="IPR013785">
    <property type="entry name" value="Aldolase_TIM"/>
</dbReference>
<dbReference type="Gene3D" id="3.20.20.70">
    <property type="entry name" value="Aldolase class I"/>
    <property type="match status" value="1"/>
</dbReference>
<dbReference type="RefSeq" id="WP_036904637.1">
    <property type="nucleotide sequence ID" value="NZ_CP138967.1"/>
</dbReference>
<feature type="binding site" evidence="11">
    <location>
        <position position="237"/>
    </location>
    <ligand>
        <name>FMN</name>
        <dbReference type="ChEBI" id="CHEBI:58210"/>
    </ligand>
</feature>
<dbReference type="SUPFAM" id="SSF51395">
    <property type="entry name" value="FMN-linked oxidoreductases"/>
    <property type="match status" value="1"/>
</dbReference>
<comment type="caution">
    <text evidence="11">Lacks conserved residue(s) required for the propagation of feature annotation.</text>
</comment>
<dbReference type="Pfam" id="PF01180">
    <property type="entry name" value="DHO_dh"/>
    <property type="match status" value="1"/>
</dbReference>
<name>A0A0A2C5M4_PROMR</name>
<dbReference type="PROSITE" id="PS00912">
    <property type="entry name" value="DHODEHASE_2"/>
    <property type="match status" value="1"/>
</dbReference>
<proteinExistence type="inferred from homology"/>
<feature type="binding site" evidence="11">
    <location>
        <position position="294"/>
    </location>
    <ligand>
        <name>FMN</name>
        <dbReference type="ChEBI" id="CHEBI:58210"/>
    </ligand>
</feature>
<dbReference type="InterPro" id="IPR005719">
    <property type="entry name" value="Dihydroorotate_DH_2"/>
</dbReference>
<feature type="binding site" evidence="11">
    <location>
        <begin position="84"/>
        <end position="88"/>
    </location>
    <ligand>
        <name>FMN</name>
        <dbReference type="ChEBI" id="CHEBI:58210"/>
    </ligand>
</feature>
<keyword evidence="5 11" id="KW-0285">Flavoprotein</keyword>